<feature type="binding site" evidence="8">
    <location>
        <position position="43"/>
    </location>
    <ligand>
        <name>NAD(+)</name>
        <dbReference type="ChEBI" id="CHEBI:57540"/>
    </ligand>
</feature>
<evidence type="ECO:0000256" key="1">
    <source>
        <dbReference type="ARBA" id="ARBA00004843"/>
    </source>
</evidence>
<evidence type="ECO:0000256" key="2">
    <source>
        <dbReference type="ARBA" id="ARBA00006054"/>
    </source>
</evidence>
<evidence type="ECO:0000256" key="9">
    <source>
        <dbReference type="PIRSR" id="PIRSR000102-1"/>
    </source>
</evidence>
<name>A0A495A2S2_9BACI</name>
<reference evidence="13 14" key="1">
    <citation type="journal article" date="2016" name="Int. J. Syst. Evol. Microbiol.">
        <title>Oceanobacillus halophilus sp. nov., a novel moderately halophilic bacterium from a hypersaline lake.</title>
        <authorList>
            <person name="Amoozegar M.A."/>
            <person name="Bagheri M."/>
            <person name="Makhdoumi A."/>
            <person name="Nikou M.M."/>
            <person name="Fazeli S.A.S."/>
            <person name="Schumann P."/>
            <person name="Sproer C."/>
            <person name="Sanchez-Porro C."/>
            <person name="Ventosa A."/>
        </authorList>
    </citation>
    <scope>NUCLEOTIDE SEQUENCE [LARGE SCALE GENOMIC DNA]</scope>
    <source>
        <strain evidence="13 14">DSM 23996</strain>
    </source>
</reference>
<dbReference type="InterPro" id="IPR001557">
    <property type="entry name" value="L-lactate/malate_DH"/>
</dbReference>
<feature type="binding site" evidence="8">
    <location>
        <position position="92"/>
    </location>
    <ligand>
        <name>substrate</name>
    </ligand>
</feature>
<dbReference type="PANTHER" id="PTHR43128:SF16">
    <property type="entry name" value="L-LACTATE DEHYDROGENASE"/>
    <property type="match status" value="1"/>
</dbReference>
<evidence type="ECO:0000256" key="7">
    <source>
        <dbReference type="ARBA" id="ARBA00049258"/>
    </source>
</evidence>
<gene>
    <name evidence="8" type="primary">ldh</name>
    <name evidence="13" type="ORF">D8M06_08660</name>
</gene>
<dbReference type="CDD" id="cd05291">
    <property type="entry name" value="HicDH_like"/>
    <property type="match status" value="1"/>
</dbReference>
<dbReference type="EMBL" id="RBZP01000005">
    <property type="protein sequence ID" value="RKQ33887.1"/>
    <property type="molecule type" value="Genomic_DNA"/>
</dbReference>
<evidence type="ECO:0000313" key="14">
    <source>
        <dbReference type="Proteomes" id="UP000269301"/>
    </source>
</evidence>
<dbReference type="PANTHER" id="PTHR43128">
    <property type="entry name" value="L-2-HYDROXYCARBOXYLATE DEHYDROGENASE (NAD(P)(+))"/>
    <property type="match status" value="1"/>
</dbReference>
<dbReference type="SUPFAM" id="SSF51735">
    <property type="entry name" value="NAD(P)-binding Rossmann-fold domains"/>
    <property type="match status" value="1"/>
</dbReference>
<dbReference type="GO" id="GO:0006096">
    <property type="term" value="P:glycolytic process"/>
    <property type="evidence" value="ECO:0007669"/>
    <property type="project" value="UniProtKB-UniRule"/>
</dbReference>
<evidence type="ECO:0000256" key="10">
    <source>
        <dbReference type="PIRSR" id="PIRSR000102-3"/>
    </source>
</evidence>
<dbReference type="Pfam" id="PF02866">
    <property type="entry name" value="Ldh_1_C"/>
    <property type="match status" value="1"/>
</dbReference>
<feature type="active site" description="Proton acceptor" evidence="8 9">
    <location>
        <position position="179"/>
    </location>
</feature>
<comment type="function">
    <text evidence="8">Catalyzes the conversion of lactate to pyruvate.</text>
</comment>
<feature type="binding site" evidence="10">
    <location>
        <begin position="13"/>
        <end position="18"/>
    </location>
    <ligand>
        <name>NAD(+)</name>
        <dbReference type="ChEBI" id="CHEBI:57540"/>
    </ligand>
</feature>
<dbReference type="InterPro" id="IPR018177">
    <property type="entry name" value="L-lactate_DH_AS"/>
</dbReference>
<evidence type="ECO:0000256" key="8">
    <source>
        <dbReference type="HAMAP-Rule" id="MF_00488"/>
    </source>
</evidence>
<evidence type="ECO:0000256" key="5">
    <source>
        <dbReference type="ARBA" id="ARBA00023002"/>
    </source>
</evidence>
<sequence length="324" mass="35844">MDNVRISRVALIGTGFVGSSYAFALMNQGIAHELIMIDLNEDKAKGDVIDLNHGKAFAPSPMNIRFGTYEDCENVDLVVICAGANQKPGETRLDLVEKNLKIFKSIVDQVMESGFDGIFLVATNPVDILSYATWKYSKLPKERVIGSGTILDTARFRYSLGEYFKIAPTNVHAYIIGEHGDSELPVYSSASLGTTHINKIISQDNEYNKEDLDEIFVNVRDAAYKIIQSKGATYYGIAMGLVRITKAILTNENSILTVSAHLDGQYNENDVYIGVPAVINRGGIRNIVELELDSDEQEKFSHSANVLKNILAPHFEEVKKSLDD</sequence>
<dbReference type="GO" id="GO:0006089">
    <property type="term" value="P:lactate metabolic process"/>
    <property type="evidence" value="ECO:0007669"/>
    <property type="project" value="TreeGrafter"/>
</dbReference>
<organism evidence="13 14">
    <name type="scientific">Oceanobacillus halophilus</name>
    <dbReference type="NCBI Taxonomy" id="930130"/>
    <lineage>
        <taxon>Bacteria</taxon>
        <taxon>Bacillati</taxon>
        <taxon>Bacillota</taxon>
        <taxon>Bacilli</taxon>
        <taxon>Bacillales</taxon>
        <taxon>Bacillaceae</taxon>
        <taxon>Oceanobacillus</taxon>
    </lineage>
</organism>
<feature type="binding site" evidence="8">
    <location>
        <begin position="122"/>
        <end position="124"/>
    </location>
    <ligand>
        <name>NAD(+)</name>
        <dbReference type="ChEBI" id="CHEBI:57540"/>
    </ligand>
</feature>
<dbReference type="InterPro" id="IPR001236">
    <property type="entry name" value="Lactate/malate_DH_N"/>
</dbReference>
<feature type="modified residue" description="Phosphotyrosine" evidence="8">
    <location>
        <position position="224"/>
    </location>
</feature>
<keyword evidence="8" id="KW-0597">Phosphoprotein</keyword>
<dbReference type="FunFam" id="3.40.50.720:FF:000018">
    <property type="entry name" value="Malate dehydrogenase"/>
    <property type="match status" value="1"/>
</dbReference>
<dbReference type="NCBIfam" id="NF004863">
    <property type="entry name" value="PRK06223.1"/>
    <property type="match status" value="1"/>
</dbReference>
<keyword evidence="14" id="KW-1185">Reference proteome</keyword>
<dbReference type="InterPro" id="IPR015955">
    <property type="entry name" value="Lactate_DH/Glyco_Ohase_4_C"/>
</dbReference>
<feature type="binding site" evidence="8">
    <location>
        <begin position="83"/>
        <end position="84"/>
    </location>
    <ligand>
        <name>NAD(+)</name>
        <dbReference type="ChEBI" id="CHEBI:57540"/>
    </ligand>
</feature>
<feature type="binding site" evidence="10">
    <location>
        <position position="99"/>
    </location>
    <ligand>
        <name>NAD(+)</name>
        <dbReference type="ChEBI" id="CHEBI:57540"/>
    </ligand>
</feature>
<dbReference type="Gene3D" id="3.40.50.720">
    <property type="entry name" value="NAD(P)-binding Rossmann-like Domain"/>
    <property type="match status" value="1"/>
</dbReference>
<evidence type="ECO:0000256" key="6">
    <source>
        <dbReference type="ARBA" id="ARBA00023027"/>
    </source>
</evidence>
<evidence type="ECO:0000256" key="3">
    <source>
        <dbReference type="ARBA" id="ARBA00012967"/>
    </source>
</evidence>
<comment type="catalytic activity">
    <reaction evidence="7 8">
        <text>(S)-lactate + NAD(+) = pyruvate + NADH + H(+)</text>
        <dbReference type="Rhea" id="RHEA:23444"/>
        <dbReference type="ChEBI" id="CHEBI:15361"/>
        <dbReference type="ChEBI" id="CHEBI:15378"/>
        <dbReference type="ChEBI" id="CHEBI:16651"/>
        <dbReference type="ChEBI" id="CHEBI:57540"/>
        <dbReference type="ChEBI" id="CHEBI:57945"/>
        <dbReference type="EC" id="1.1.1.27"/>
    </reaction>
</comment>
<dbReference type="RefSeq" id="WP_121204002.1">
    <property type="nucleotide sequence ID" value="NZ_RBZP01000005.1"/>
</dbReference>
<keyword evidence="5 8" id="KW-0560">Oxidoreductase</keyword>
<feature type="domain" description="Lactate/malate dehydrogenase C-terminal" evidence="12">
    <location>
        <begin position="149"/>
        <end position="317"/>
    </location>
</feature>
<proteinExistence type="inferred from homology"/>
<feature type="binding site" evidence="8">
    <location>
        <position position="17"/>
    </location>
    <ligand>
        <name>NAD(+)</name>
        <dbReference type="ChEBI" id="CHEBI:57540"/>
    </ligand>
</feature>
<dbReference type="HAMAP" id="MF_00488">
    <property type="entry name" value="Lactate_dehydrog"/>
    <property type="match status" value="1"/>
</dbReference>
<feature type="binding site" evidence="8">
    <location>
        <position position="157"/>
    </location>
    <ligand>
        <name>beta-D-fructose 1,6-bisphosphate</name>
        <dbReference type="ChEBI" id="CHEBI:32966"/>
        <note>allosteric activator</note>
    </ligand>
</feature>
<feature type="binding site" evidence="8">
    <location>
        <begin position="124"/>
        <end position="127"/>
    </location>
    <ligand>
        <name>substrate</name>
    </ligand>
</feature>
<keyword evidence="6 8" id="KW-0520">NAD</keyword>
<dbReference type="GO" id="GO:0004459">
    <property type="term" value="F:L-lactate dehydrogenase (NAD+) activity"/>
    <property type="evidence" value="ECO:0007669"/>
    <property type="project" value="UniProtKB-UniRule"/>
</dbReference>
<dbReference type="Gene3D" id="3.90.110.10">
    <property type="entry name" value="Lactate dehydrogenase/glycoside hydrolase, family 4, C-terminal"/>
    <property type="match status" value="1"/>
</dbReference>
<dbReference type="NCBIfam" id="NF000824">
    <property type="entry name" value="PRK00066.1"/>
    <property type="match status" value="1"/>
</dbReference>
<feature type="domain" description="Lactate/malate dehydrogenase N-terminal" evidence="11">
    <location>
        <begin position="8"/>
        <end position="146"/>
    </location>
</feature>
<comment type="similarity">
    <text evidence="2 8">Belongs to the LDH/MDH superfamily. LDH family.</text>
</comment>
<dbReference type="InterPro" id="IPR022383">
    <property type="entry name" value="Lactate/malate_DH_C"/>
</dbReference>
<feature type="binding site" evidence="8">
    <location>
        <position position="233"/>
    </location>
    <ligand>
        <name>substrate</name>
    </ligand>
</feature>
<dbReference type="Proteomes" id="UP000269301">
    <property type="component" value="Unassembled WGS sequence"/>
</dbReference>
<evidence type="ECO:0000259" key="11">
    <source>
        <dbReference type="Pfam" id="PF00056"/>
    </source>
</evidence>
<dbReference type="Pfam" id="PF00056">
    <property type="entry name" value="Ldh_1_N"/>
    <property type="match status" value="1"/>
</dbReference>
<evidence type="ECO:0000256" key="4">
    <source>
        <dbReference type="ARBA" id="ARBA00022533"/>
    </source>
</evidence>
<comment type="pathway">
    <text evidence="1 8">Fermentation; pyruvate fermentation to lactate; (S)-lactate from pyruvate: step 1/1.</text>
</comment>
<dbReference type="EC" id="1.1.1.27" evidence="3 8"/>
<feature type="binding site" evidence="8">
    <location>
        <begin position="152"/>
        <end position="155"/>
    </location>
    <ligand>
        <name>substrate</name>
    </ligand>
</feature>
<dbReference type="InterPro" id="IPR011304">
    <property type="entry name" value="L-lactate_DH"/>
</dbReference>
<comment type="activity regulation">
    <text evidence="8">Allosterically activated by fructose 1,6-bisphosphate (FBP).</text>
</comment>
<feature type="binding site" evidence="8">
    <location>
        <position position="172"/>
    </location>
    <ligand>
        <name>beta-D-fructose 1,6-bisphosphate</name>
        <dbReference type="ChEBI" id="CHEBI:32966"/>
        <note>allosteric activator</note>
    </ligand>
</feature>
<dbReference type="NCBIfam" id="TIGR01771">
    <property type="entry name" value="L-LDH-NAD"/>
    <property type="match status" value="1"/>
</dbReference>
<comment type="subunit">
    <text evidence="8">Homotetramer.</text>
</comment>
<dbReference type="GO" id="GO:0005737">
    <property type="term" value="C:cytoplasm"/>
    <property type="evidence" value="ECO:0007669"/>
    <property type="project" value="UniProtKB-SubCell"/>
</dbReference>
<feature type="binding site" evidence="8">
    <location>
        <position position="147"/>
    </location>
    <ligand>
        <name>NAD(+)</name>
        <dbReference type="ChEBI" id="CHEBI:57540"/>
    </ligand>
</feature>
<dbReference type="InterPro" id="IPR036291">
    <property type="entry name" value="NAD(P)-bd_dom_sf"/>
</dbReference>
<protein>
    <recommendedName>
        <fullName evidence="3 8">L-lactate dehydrogenase</fullName>
        <shortName evidence="8">L-LDH</shortName>
        <ecNumber evidence="3 8">1.1.1.27</ecNumber>
    </recommendedName>
</protein>
<accession>A0A495A2S2</accession>
<dbReference type="UniPathway" id="UPA00554">
    <property type="reaction ID" value="UER00611"/>
</dbReference>
<feature type="binding site" evidence="8 10">
    <location>
        <position position="38"/>
    </location>
    <ligand>
        <name>NAD(+)</name>
        <dbReference type="ChEBI" id="CHEBI:57540"/>
    </ligand>
</feature>
<dbReference type="PIRSF" id="PIRSF000102">
    <property type="entry name" value="Lac_mal_DH"/>
    <property type="match status" value="1"/>
</dbReference>
<feature type="binding site" evidence="8">
    <location>
        <position position="86"/>
    </location>
    <ligand>
        <name>substrate</name>
    </ligand>
</feature>
<comment type="caution">
    <text evidence="13">The sequence shown here is derived from an EMBL/GenBank/DDBJ whole genome shotgun (WGS) entry which is preliminary data.</text>
</comment>
<comment type="subcellular location">
    <subcellularLocation>
        <location evidence="8">Cytoplasm</location>
    </subcellularLocation>
</comment>
<dbReference type="OrthoDB" id="9802969at2"/>
<dbReference type="SUPFAM" id="SSF56327">
    <property type="entry name" value="LDH C-terminal domain-like"/>
    <property type="match status" value="1"/>
</dbReference>
<feature type="binding site" evidence="8">
    <location>
        <position position="105"/>
    </location>
    <ligand>
        <name>NAD(+)</name>
        <dbReference type="ChEBI" id="CHEBI:57540"/>
    </ligand>
</feature>
<keyword evidence="4 8" id="KW-0021">Allosteric enzyme</keyword>
<evidence type="ECO:0000313" key="13">
    <source>
        <dbReference type="EMBL" id="RKQ33887.1"/>
    </source>
</evidence>
<feature type="binding site" evidence="8">
    <location>
        <position position="69"/>
    </location>
    <ligand>
        <name>NAD(+)</name>
        <dbReference type="ChEBI" id="CHEBI:57540"/>
    </ligand>
</feature>
<keyword evidence="8" id="KW-0963">Cytoplasm</keyword>
<dbReference type="PRINTS" id="PR00086">
    <property type="entry name" value="LLDHDRGNASE"/>
</dbReference>
<evidence type="ECO:0000259" key="12">
    <source>
        <dbReference type="Pfam" id="PF02866"/>
    </source>
</evidence>
<dbReference type="PROSITE" id="PS00064">
    <property type="entry name" value="L_LDH"/>
    <property type="match status" value="1"/>
</dbReference>
<dbReference type="AlphaFoldDB" id="A0A495A2S2"/>